<protein>
    <submittedName>
        <fullName evidence="2">Unnamed protein product</fullName>
    </submittedName>
</protein>
<reference evidence="2" key="1">
    <citation type="submission" date="2023-04" db="EMBL/GenBank/DDBJ databases">
        <title>Phytophthora fragariaefolia NBRC 109709.</title>
        <authorList>
            <person name="Ichikawa N."/>
            <person name="Sato H."/>
            <person name="Tonouchi N."/>
        </authorList>
    </citation>
    <scope>NUCLEOTIDE SEQUENCE</scope>
    <source>
        <strain evidence="2">NBRC 109709</strain>
    </source>
</reference>
<feature type="compositionally biased region" description="Polar residues" evidence="1">
    <location>
        <begin position="55"/>
        <end position="66"/>
    </location>
</feature>
<organism evidence="2 3">
    <name type="scientific">Phytophthora fragariaefolia</name>
    <dbReference type="NCBI Taxonomy" id="1490495"/>
    <lineage>
        <taxon>Eukaryota</taxon>
        <taxon>Sar</taxon>
        <taxon>Stramenopiles</taxon>
        <taxon>Oomycota</taxon>
        <taxon>Peronosporomycetes</taxon>
        <taxon>Peronosporales</taxon>
        <taxon>Peronosporaceae</taxon>
        <taxon>Phytophthora</taxon>
    </lineage>
</organism>
<dbReference type="EMBL" id="BSXT01004416">
    <property type="protein sequence ID" value="GMF57808.1"/>
    <property type="molecule type" value="Genomic_DNA"/>
</dbReference>
<gene>
    <name evidence="2" type="ORF">Pfra01_002475300</name>
</gene>
<dbReference type="Proteomes" id="UP001165121">
    <property type="component" value="Unassembled WGS sequence"/>
</dbReference>
<sequence>MLAALGRTLAGWLSPADLATARRGSESEQVTGCRDWYSTAGGGASAFHSSDPENRGQQPNQSQLPM</sequence>
<evidence type="ECO:0000313" key="2">
    <source>
        <dbReference type="EMBL" id="GMF57808.1"/>
    </source>
</evidence>
<evidence type="ECO:0000256" key="1">
    <source>
        <dbReference type="SAM" id="MobiDB-lite"/>
    </source>
</evidence>
<accession>A0A9W6YBX3</accession>
<feature type="region of interest" description="Disordered" evidence="1">
    <location>
        <begin position="19"/>
        <end position="66"/>
    </location>
</feature>
<comment type="caution">
    <text evidence="2">The sequence shown here is derived from an EMBL/GenBank/DDBJ whole genome shotgun (WGS) entry which is preliminary data.</text>
</comment>
<keyword evidence="3" id="KW-1185">Reference proteome</keyword>
<dbReference type="AlphaFoldDB" id="A0A9W6YBX3"/>
<proteinExistence type="predicted"/>
<evidence type="ECO:0000313" key="3">
    <source>
        <dbReference type="Proteomes" id="UP001165121"/>
    </source>
</evidence>
<name>A0A9W6YBX3_9STRA</name>